<evidence type="ECO:0000256" key="2">
    <source>
        <dbReference type="ARBA" id="ARBA00003906"/>
    </source>
</evidence>
<dbReference type="InterPro" id="IPR032106">
    <property type="entry name" value="2-oxogl_dehyd_N"/>
</dbReference>
<keyword evidence="9" id="KW-0324">Glycolysis</keyword>
<dbReference type="Pfam" id="PF00676">
    <property type="entry name" value="E1_dh"/>
    <property type="match status" value="1"/>
</dbReference>
<dbReference type="InterPro" id="IPR029061">
    <property type="entry name" value="THDP-binding"/>
</dbReference>
<dbReference type="NCBIfam" id="NF006914">
    <property type="entry name" value="PRK09404.1"/>
    <property type="match status" value="1"/>
</dbReference>
<evidence type="ECO:0000256" key="8">
    <source>
        <dbReference type="ARBA" id="ARBA00023052"/>
    </source>
</evidence>
<comment type="cofactor">
    <cofactor evidence="1">
        <name>thiamine diphosphate</name>
        <dbReference type="ChEBI" id="CHEBI:58937"/>
    </cofactor>
</comment>
<keyword evidence="7 12" id="KW-0560">Oxidoreductase</keyword>
<keyword evidence="8" id="KW-0786">Thiamine pyrophosphate</keyword>
<dbReference type="Gene3D" id="1.10.287.1150">
    <property type="entry name" value="TPP helical domain"/>
    <property type="match status" value="1"/>
</dbReference>
<proteinExistence type="inferred from homology"/>
<dbReference type="EMBL" id="FLUO01000001">
    <property type="protein sequence ID" value="SBW05295.1"/>
    <property type="molecule type" value="Genomic_DNA"/>
</dbReference>
<dbReference type="Pfam" id="PF16078">
    <property type="entry name" value="2-oxogl_dehyd_N"/>
    <property type="match status" value="1"/>
</dbReference>
<sequence>MVGYLDSSFLTGANATFIAELYARYLEDPGSVDPSWIPYFNELGDDPSAVHGDFIATPWANRGSKVIGVPDPDAPKPKPAGKGVKEGAAALAGPGASEADIRKRIIDSIRALMMVRVYRVRGHLMADLDPLKMVKPVQHPELDYRSYGFTEDDLDREIYMDYVLGLEKATLRKIIQVVQNTYCGHMGVEYMHIQDPDQKAWIQKRIEAATSQANFTDRGKRAILERLTEAEGFERFLQLKYTGTKRFGLEGGETMIPAIEQILKRGSQLGLREVVLGMAHRGRLNMLTSILHKPYRAMFSEFQGNPANPEDVQGSGDVKYHLGTSADREFDGIDVHLSLTANPSHLEAADPVVLGKVRAKQAQRGDAERKQVMGLLIHGDAALAGQGIVAECLMLSQLKGYTTGGTIHFVINNQIGFTTAPQFSRSGPYCTDITKAVQAPIFHVNGDDVEAVVYAARIAMEFRQEFGADVVVDMVCYRRHGHNESDEPAFTQPLMYRKIARHPTTRQIYAKTLETEGVLAAGEGDAMVQAFHDRLDGEFAAASTYRPNKADWLEGRWKGIIPGHDEDSELPVETAPDEAFQEDRTGVELDELKAVGAAITTVPGDFNINRKVLRQIEAKREMFASGQGIDWATAEALAFGTLLKEGTPVRLSGQDSGRGTFSHRHAVLTDQDSEARYVPLCHVGEGQGSFEVLDSPLSENAVLGYEYGYSLAEPHQLVLWEGQFGDFANGAQVIFDQFVSSAESKWLRMSGLVCLLPHGYEGQGPEHSSGRVERYLQLCAEDNMQVGNFTTPANYFHALRRQVRRNFRKPLIVMTPKSMLRDKRMISKLEDFLPGTRFLRTIPEQETLAPDDKIRRVLLCSGKVYFDLAAGRAERGIDDVAIVRVEQLYPWPKNALERHLSRYPNAELFWVQEEPANMGAWLFVLPRLQFLAEELGHADIRPTYVGRRAAASPATGLMRNHTKEQAAIVEQALTGKREELFQPFRRSTTLARLMPQGSVKKKG</sequence>
<dbReference type="Gene3D" id="3.40.50.970">
    <property type="match status" value="1"/>
</dbReference>
<accession>A0A212K198</accession>
<dbReference type="PANTHER" id="PTHR23152">
    <property type="entry name" value="2-OXOGLUTARATE DEHYDROGENASE"/>
    <property type="match status" value="1"/>
</dbReference>
<dbReference type="Gene3D" id="3.40.50.12470">
    <property type="match status" value="1"/>
</dbReference>
<dbReference type="SMART" id="SM00861">
    <property type="entry name" value="Transket_pyr"/>
    <property type="match status" value="1"/>
</dbReference>
<evidence type="ECO:0000256" key="1">
    <source>
        <dbReference type="ARBA" id="ARBA00001964"/>
    </source>
</evidence>
<dbReference type="CDD" id="cd02016">
    <property type="entry name" value="TPP_E1_OGDC_like"/>
    <property type="match status" value="1"/>
</dbReference>
<name>A0A212K198_9PROT</name>
<comment type="subunit">
    <text evidence="4">Homodimer. Part of the 2-oxoglutarate dehydrogenase (OGDH) complex composed of E1 (2-oxoglutarate dehydrogenase), E2 (dihydrolipoamide succinyltransferase) and E3 (dihydrolipoamide dehydrogenase); the complex contains multiple copies of the three enzymatic components (E1, E2 and E3).</text>
</comment>
<dbReference type="GO" id="GO:0004591">
    <property type="term" value="F:oxoglutarate dehydrogenase (succinyl-transferring) activity"/>
    <property type="evidence" value="ECO:0007669"/>
    <property type="project" value="UniProtKB-EC"/>
</dbReference>
<dbReference type="NCBIfam" id="TIGR00239">
    <property type="entry name" value="2oxo_dh_E1"/>
    <property type="match status" value="1"/>
</dbReference>
<dbReference type="EC" id="1.2.4.2" evidence="5"/>
<evidence type="ECO:0000256" key="5">
    <source>
        <dbReference type="ARBA" id="ARBA00012280"/>
    </source>
</evidence>
<evidence type="ECO:0000256" key="9">
    <source>
        <dbReference type="ARBA" id="ARBA00023152"/>
    </source>
</evidence>
<dbReference type="NCBIfam" id="NF008907">
    <property type="entry name" value="PRK12270.1"/>
    <property type="match status" value="1"/>
</dbReference>
<dbReference type="AlphaFoldDB" id="A0A212K198"/>
<dbReference type="PANTHER" id="PTHR23152:SF4">
    <property type="entry name" value="2-OXOADIPATE DEHYDROGENASE COMPLEX COMPONENT E1"/>
    <property type="match status" value="1"/>
</dbReference>
<dbReference type="GO" id="GO:0006099">
    <property type="term" value="P:tricarboxylic acid cycle"/>
    <property type="evidence" value="ECO:0007669"/>
    <property type="project" value="TreeGrafter"/>
</dbReference>
<evidence type="ECO:0000259" key="11">
    <source>
        <dbReference type="SMART" id="SM00861"/>
    </source>
</evidence>
<dbReference type="PIRSF" id="PIRSF000157">
    <property type="entry name" value="Oxoglu_dh_E1"/>
    <property type="match status" value="1"/>
</dbReference>
<dbReference type="InterPro" id="IPR005475">
    <property type="entry name" value="Transketolase-like_Pyr-bd"/>
</dbReference>
<evidence type="ECO:0000313" key="12">
    <source>
        <dbReference type="EMBL" id="SBW05295.1"/>
    </source>
</evidence>
<evidence type="ECO:0000256" key="7">
    <source>
        <dbReference type="ARBA" id="ARBA00023002"/>
    </source>
</evidence>
<dbReference type="Gene3D" id="3.40.50.11610">
    <property type="entry name" value="Multifunctional 2-oxoglutarate metabolism enzyme, C-terminal domain"/>
    <property type="match status" value="1"/>
</dbReference>
<dbReference type="InterPro" id="IPR042179">
    <property type="entry name" value="KGD_C_sf"/>
</dbReference>
<dbReference type="GO" id="GO:0030976">
    <property type="term" value="F:thiamine pyrophosphate binding"/>
    <property type="evidence" value="ECO:0007669"/>
    <property type="project" value="InterPro"/>
</dbReference>
<gene>
    <name evidence="12" type="primary">sucA</name>
    <name evidence="12" type="ORF">KL86APRO_11963</name>
</gene>
<evidence type="ECO:0000256" key="3">
    <source>
        <dbReference type="ARBA" id="ARBA00006936"/>
    </source>
</evidence>
<dbReference type="GO" id="GO:0005829">
    <property type="term" value="C:cytosol"/>
    <property type="evidence" value="ECO:0007669"/>
    <property type="project" value="TreeGrafter"/>
</dbReference>
<evidence type="ECO:0000256" key="4">
    <source>
        <dbReference type="ARBA" id="ARBA00011301"/>
    </source>
</evidence>
<evidence type="ECO:0000256" key="6">
    <source>
        <dbReference type="ARBA" id="ARBA00013321"/>
    </source>
</evidence>
<dbReference type="InterPro" id="IPR001017">
    <property type="entry name" value="DH_E1"/>
</dbReference>
<dbReference type="Pfam" id="PF16870">
    <property type="entry name" value="OxoGdeHyase_C"/>
    <property type="match status" value="1"/>
</dbReference>
<dbReference type="GO" id="GO:0045252">
    <property type="term" value="C:oxoglutarate dehydrogenase complex"/>
    <property type="evidence" value="ECO:0007669"/>
    <property type="project" value="TreeGrafter"/>
</dbReference>
<dbReference type="InterPro" id="IPR031717">
    <property type="entry name" value="ODO-1/KGD_C"/>
</dbReference>
<evidence type="ECO:0000256" key="10">
    <source>
        <dbReference type="ARBA" id="ARBA00030680"/>
    </source>
</evidence>
<reference evidence="12" key="1">
    <citation type="submission" date="2016-04" db="EMBL/GenBank/DDBJ databases">
        <authorList>
            <person name="Evans L.H."/>
            <person name="Alamgir A."/>
            <person name="Owens N."/>
            <person name="Weber N.D."/>
            <person name="Virtaneva K."/>
            <person name="Barbian K."/>
            <person name="Babar A."/>
            <person name="Rosenke K."/>
        </authorList>
    </citation>
    <scope>NUCLEOTIDE SEQUENCE</scope>
    <source>
        <strain evidence="12">86</strain>
    </source>
</reference>
<dbReference type="SUPFAM" id="SSF52518">
    <property type="entry name" value="Thiamin diphosphate-binding fold (THDP-binding)"/>
    <property type="match status" value="2"/>
</dbReference>
<dbReference type="FunFam" id="3.40.50.12470:FF:000003">
    <property type="entry name" value="2-oxoglutarate dehydrogenase E1 component"/>
    <property type="match status" value="1"/>
</dbReference>
<organism evidence="12">
    <name type="scientific">uncultured Alphaproteobacteria bacterium</name>
    <dbReference type="NCBI Taxonomy" id="91750"/>
    <lineage>
        <taxon>Bacteria</taxon>
        <taxon>Pseudomonadati</taxon>
        <taxon>Pseudomonadota</taxon>
        <taxon>Alphaproteobacteria</taxon>
        <taxon>environmental samples</taxon>
    </lineage>
</organism>
<comment type="function">
    <text evidence="2">E1 component of the 2-oxoglutarate dehydrogenase (OGDH) complex which catalyzes the decarboxylation of 2-oxoglutarate, the first step in the conversion of 2-oxoglutarate to succinyl-CoA and CO(2).</text>
</comment>
<dbReference type="InterPro" id="IPR011603">
    <property type="entry name" value="2oxoglutarate_DH_E1"/>
</dbReference>
<protein>
    <recommendedName>
        <fullName evidence="6">2-oxoglutarate dehydrogenase E1 component</fullName>
        <ecNumber evidence="5">1.2.4.2</ecNumber>
    </recommendedName>
    <alternativeName>
        <fullName evidence="10">Alpha-ketoglutarate dehydrogenase</fullName>
    </alternativeName>
</protein>
<comment type="similarity">
    <text evidence="3">Belongs to the alpha-ketoglutarate dehydrogenase family.</text>
</comment>
<dbReference type="Pfam" id="PF02779">
    <property type="entry name" value="Transket_pyr"/>
    <property type="match status" value="1"/>
</dbReference>
<feature type="domain" description="Transketolase-like pyrimidine-binding" evidence="11">
    <location>
        <begin position="629"/>
        <end position="822"/>
    </location>
</feature>
<dbReference type="GO" id="GO:0006096">
    <property type="term" value="P:glycolytic process"/>
    <property type="evidence" value="ECO:0007669"/>
    <property type="project" value="UniProtKB-KW"/>
</dbReference>